<accession>A0A1G4NWL2</accession>
<dbReference type="InterPro" id="IPR000836">
    <property type="entry name" value="PRTase_dom"/>
</dbReference>
<reference evidence="2" key="1">
    <citation type="submission" date="2016-10" db="EMBL/GenBank/DDBJ databases">
        <title>Chloroplast genomes as a tool to resolve red algal phylogenies: a case study in the Nemaliales.</title>
        <authorList>
            <person name="Costa J.F."/>
            <person name="Lin S.M."/>
            <person name="Macaya E.C."/>
            <person name="Fernandez-Garcia C."/>
            <person name="Verbruggen H."/>
        </authorList>
    </citation>
    <scope>NUCLEOTIDE SEQUENCE</scope>
    <source>
        <strain evidence="2">H.1444</strain>
    </source>
</reference>
<reference evidence="2" key="2">
    <citation type="submission" date="2016-10" db="EMBL/GenBank/DDBJ databases">
        <authorList>
            <person name="de Groot N.N."/>
        </authorList>
    </citation>
    <scope>NUCLEOTIDE SEQUENCE</scope>
    <source>
        <strain evidence="2">H.1444</strain>
    </source>
</reference>
<sequence>MPINIYSIQHPLVLHWSNCLLNPYLKAVDTTDILHKLGLALIYELTRKSLHTQNLYIKYIDRFNNIQLITNDKICFVCSDLNIMQILGKDVTYIIPNLLNYIVPLFTQNGSWQIAPNNQILPEDIYNYTIIIFERELNSSKASVVIEHLLEKNIPFNHIQLCCIICSNKELEKLNIQYKNIKIYTCIIDEQLTYLKELR</sequence>
<keyword evidence="2" id="KW-0934">Plastid</keyword>
<organism evidence="2">
    <name type="scientific">Nemalion sp. H.1444</name>
    <dbReference type="NCBI Taxonomy" id="1907586"/>
    <lineage>
        <taxon>Eukaryota</taxon>
        <taxon>Rhodophyta</taxon>
        <taxon>Florideophyceae</taxon>
        <taxon>Nemaliophycidae</taxon>
        <taxon>Nemaliales</taxon>
        <taxon>Nemaliaceae</taxon>
        <taxon>Nemalion</taxon>
    </lineage>
</organism>
<gene>
    <name evidence="2" type="primary">upp</name>
    <name evidence="2" type="ORF">H1444_234</name>
</gene>
<dbReference type="EMBL" id="LT622871">
    <property type="protein sequence ID" value="SCW23081.1"/>
    <property type="molecule type" value="Genomic_DNA"/>
</dbReference>
<dbReference type="AlphaFoldDB" id="A0A1G4NWL2"/>
<proteinExistence type="predicted"/>
<dbReference type="GO" id="GO:0016757">
    <property type="term" value="F:glycosyltransferase activity"/>
    <property type="evidence" value="ECO:0007669"/>
    <property type="project" value="UniProtKB-KW"/>
</dbReference>
<keyword evidence="2" id="KW-0150">Chloroplast</keyword>
<evidence type="ECO:0000259" key="1">
    <source>
        <dbReference type="Pfam" id="PF14681"/>
    </source>
</evidence>
<keyword evidence="2" id="KW-0808">Transferase</keyword>
<evidence type="ECO:0000313" key="2">
    <source>
        <dbReference type="EMBL" id="SCW23081.1"/>
    </source>
</evidence>
<protein>
    <submittedName>
        <fullName evidence="2">Uracil phosphoribosyltransferase</fullName>
    </submittedName>
</protein>
<keyword evidence="2" id="KW-0328">Glycosyltransferase</keyword>
<dbReference type="Pfam" id="PF14681">
    <property type="entry name" value="UPRTase"/>
    <property type="match status" value="1"/>
</dbReference>
<name>A0A1G4NWL2_9FLOR</name>
<feature type="domain" description="Phosphoribosyltransferase" evidence="1">
    <location>
        <begin position="8"/>
        <end position="193"/>
    </location>
</feature>
<dbReference type="Gene3D" id="3.40.50.2020">
    <property type="match status" value="1"/>
</dbReference>
<dbReference type="InterPro" id="IPR029057">
    <property type="entry name" value="PRTase-like"/>
</dbReference>
<geneLocation type="chloroplast" evidence="2"/>
<dbReference type="SUPFAM" id="SSF53271">
    <property type="entry name" value="PRTase-like"/>
    <property type="match status" value="1"/>
</dbReference>